<evidence type="ECO:0000313" key="3">
    <source>
        <dbReference type="Proteomes" id="UP001148018"/>
    </source>
</evidence>
<gene>
    <name evidence="2" type="ORF">NHX12_008784</name>
</gene>
<feature type="region of interest" description="Disordered" evidence="1">
    <location>
        <begin position="1"/>
        <end position="29"/>
    </location>
</feature>
<protein>
    <submittedName>
        <fullName evidence="2">Uncharacterized protein</fullName>
    </submittedName>
</protein>
<name>A0A9Q0DNH8_9TELE</name>
<feature type="non-terminal residue" evidence="2">
    <location>
        <position position="70"/>
    </location>
</feature>
<keyword evidence="3" id="KW-1185">Reference proteome</keyword>
<dbReference type="AlphaFoldDB" id="A0A9Q0DNH8"/>
<sequence length="70" mass="7268">TSSLRCKPHGHAGGDVHGSSGDGVRLQSRPADPLSMENLHCSMTLILACCFCPVCGDSLLLHGLLHDGDA</sequence>
<dbReference type="EMBL" id="JANIIK010000114">
    <property type="protein sequence ID" value="KAJ3590836.1"/>
    <property type="molecule type" value="Genomic_DNA"/>
</dbReference>
<feature type="compositionally biased region" description="Basic residues" evidence="1">
    <location>
        <begin position="1"/>
        <end position="10"/>
    </location>
</feature>
<evidence type="ECO:0000313" key="2">
    <source>
        <dbReference type="EMBL" id="KAJ3590836.1"/>
    </source>
</evidence>
<accession>A0A9Q0DNH8</accession>
<proteinExistence type="predicted"/>
<dbReference type="Proteomes" id="UP001148018">
    <property type="component" value="Unassembled WGS sequence"/>
</dbReference>
<comment type="caution">
    <text evidence="2">The sequence shown here is derived from an EMBL/GenBank/DDBJ whole genome shotgun (WGS) entry which is preliminary data.</text>
</comment>
<evidence type="ECO:0000256" key="1">
    <source>
        <dbReference type="SAM" id="MobiDB-lite"/>
    </source>
</evidence>
<reference evidence="2" key="1">
    <citation type="submission" date="2022-07" db="EMBL/GenBank/DDBJ databases">
        <title>Chromosome-level genome of Muraenolepis orangiensis.</title>
        <authorList>
            <person name="Kim J."/>
        </authorList>
    </citation>
    <scope>NUCLEOTIDE SEQUENCE</scope>
    <source>
        <strain evidence="2">KU_S4_2022</strain>
        <tissue evidence="2">Muscle</tissue>
    </source>
</reference>
<feature type="non-terminal residue" evidence="2">
    <location>
        <position position="1"/>
    </location>
</feature>
<organism evidence="2 3">
    <name type="scientific">Muraenolepis orangiensis</name>
    <name type="common">Patagonian moray cod</name>
    <dbReference type="NCBI Taxonomy" id="630683"/>
    <lineage>
        <taxon>Eukaryota</taxon>
        <taxon>Metazoa</taxon>
        <taxon>Chordata</taxon>
        <taxon>Craniata</taxon>
        <taxon>Vertebrata</taxon>
        <taxon>Euteleostomi</taxon>
        <taxon>Actinopterygii</taxon>
        <taxon>Neopterygii</taxon>
        <taxon>Teleostei</taxon>
        <taxon>Neoteleostei</taxon>
        <taxon>Acanthomorphata</taxon>
        <taxon>Zeiogadaria</taxon>
        <taxon>Gadariae</taxon>
        <taxon>Gadiformes</taxon>
        <taxon>Muraenolepidoidei</taxon>
        <taxon>Muraenolepididae</taxon>
        <taxon>Muraenolepis</taxon>
    </lineage>
</organism>